<dbReference type="AlphaFoldDB" id="A0A7S3LFB5"/>
<evidence type="ECO:0000256" key="1">
    <source>
        <dbReference type="SAM" id="SignalP"/>
    </source>
</evidence>
<gene>
    <name evidence="2" type="ORF">ACOF00016_LOCUS18394</name>
</gene>
<protein>
    <recommendedName>
        <fullName evidence="3">Magnesium-dependent phosphatase-1</fullName>
    </recommendedName>
</protein>
<dbReference type="PANTHER" id="PTHR17901">
    <property type="entry name" value="MAGNESIUM-DEPENDENT PHOSPHATASE 1 MDP1"/>
    <property type="match status" value="1"/>
</dbReference>
<dbReference type="GO" id="GO:0003993">
    <property type="term" value="F:acid phosphatase activity"/>
    <property type="evidence" value="ECO:0007669"/>
    <property type="project" value="TreeGrafter"/>
</dbReference>
<feature type="chain" id="PRO_5031136532" description="Magnesium-dependent phosphatase-1" evidence="1">
    <location>
        <begin position="26"/>
        <end position="280"/>
    </location>
</feature>
<sequence length="280" mass="31223">MMSLVSIVVSAWVTFFACTSSPVSAFGVTSRRLFLYGAGSTTLHHSCLKSSKRSQSGTSSNQSGTWPKVIIFDLDGCLWRPEMYELLYFSGGKGAPFTYSPNYATDGTLLTRGKEPVRLLGQVRDVLRELYCDTTTTTWSGNVQVGISSRTDQPEWARELLKKFTITIHKEDEGNPKAPTFAMKDVFQGPIEIQHDSKVQHFQRIASQTGVSMSDMLFFDNELGNCERVAELGVVVVYCPDGVTMQLWEQALQAFPHASGRILGLDDAPSYQSDYRKTQW</sequence>
<dbReference type="EMBL" id="HBIM01024792">
    <property type="protein sequence ID" value="CAE0421769.1"/>
    <property type="molecule type" value="Transcribed_RNA"/>
</dbReference>
<dbReference type="SFLD" id="SFLDG01131">
    <property type="entry name" value="C1.5.2:_MDP_Like"/>
    <property type="match status" value="1"/>
</dbReference>
<dbReference type="InterPro" id="IPR036412">
    <property type="entry name" value="HAD-like_sf"/>
</dbReference>
<dbReference type="SFLD" id="SFLDS00003">
    <property type="entry name" value="Haloacid_Dehalogenase"/>
    <property type="match status" value="1"/>
</dbReference>
<keyword evidence="1" id="KW-0732">Signal</keyword>
<dbReference type="NCBIfam" id="TIGR01685">
    <property type="entry name" value="MDP-1"/>
    <property type="match status" value="1"/>
</dbReference>
<dbReference type="SFLD" id="SFLDG01129">
    <property type="entry name" value="C1.5:_HAD__Beta-PGM__Phosphata"/>
    <property type="match status" value="1"/>
</dbReference>
<name>A0A7S3LFB5_9STRA</name>
<dbReference type="Gene3D" id="3.40.50.1000">
    <property type="entry name" value="HAD superfamily/HAD-like"/>
    <property type="match status" value="1"/>
</dbReference>
<dbReference type="Pfam" id="PF12689">
    <property type="entry name" value="Acid_PPase"/>
    <property type="match status" value="1"/>
</dbReference>
<dbReference type="InterPro" id="IPR010033">
    <property type="entry name" value="HAD_SF_ppase_IIIC"/>
</dbReference>
<organism evidence="2">
    <name type="scientific">Amphora coffeiformis</name>
    <dbReference type="NCBI Taxonomy" id="265554"/>
    <lineage>
        <taxon>Eukaryota</taxon>
        <taxon>Sar</taxon>
        <taxon>Stramenopiles</taxon>
        <taxon>Ochrophyta</taxon>
        <taxon>Bacillariophyta</taxon>
        <taxon>Bacillariophyceae</taxon>
        <taxon>Bacillariophycidae</taxon>
        <taxon>Thalassiophysales</taxon>
        <taxon>Catenulaceae</taxon>
        <taxon>Amphora</taxon>
    </lineage>
</organism>
<proteinExistence type="predicted"/>
<evidence type="ECO:0008006" key="3">
    <source>
        <dbReference type="Google" id="ProtNLM"/>
    </source>
</evidence>
<dbReference type="InterPro" id="IPR010036">
    <property type="entry name" value="MDP_1_eu_arc"/>
</dbReference>
<dbReference type="PANTHER" id="PTHR17901:SF14">
    <property type="entry name" value="MAGNESIUM-DEPENDENT PHOSPHATASE 1"/>
    <property type="match status" value="1"/>
</dbReference>
<dbReference type="InterPro" id="IPR023214">
    <property type="entry name" value="HAD_sf"/>
</dbReference>
<dbReference type="SUPFAM" id="SSF56784">
    <property type="entry name" value="HAD-like"/>
    <property type="match status" value="1"/>
</dbReference>
<dbReference type="NCBIfam" id="TIGR01681">
    <property type="entry name" value="HAD-SF-IIIC"/>
    <property type="match status" value="1"/>
</dbReference>
<feature type="signal peptide" evidence="1">
    <location>
        <begin position="1"/>
        <end position="25"/>
    </location>
</feature>
<accession>A0A7S3LFB5</accession>
<reference evidence="2" key="1">
    <citation type="submission" date="2021-01" db="EMBL/GenBank/DDBJ databases">
        <authorList>
            <person name="Corre E."/>
            <person name="Pelletier E."/>
            <person name="Niang G."/>
            <person name="Scheremetjew M."/>
            <person name="Finn R."/>
            <person name="Kale V."/>
            <person name="Holt S."/>
            <person name="Cochrane G."/>
            <person name="Meng A."/>
            <person name="Brown T."/>
            <person name="Cohen L."/>
        </authorList>
    </citation>
    <scope>NUCLEOTIDE SEQUENCE</scope>
    <source>
        <strain evidence="2">CCMP127</strain>
    </source>
</reference>
<evidence type="ECO:0000313" key="2">
    <source>
        <dbReference type="EMBL" id="CAE0421769.1"/>
    </source>
</evidence>